<feature type="region of interest" description="Disordered" evidence="1">
    <location>
        <begin position="1"/>
        <end position="75"/>
    </location>
</feature>
<feature type="compositionally biased region" description="Basic residues" evidence="1">
    <location>
        <begin position="155"/>
        <end position="164"/>
    </location>
</feature>
<feature type="region of interest" description="Disordered" evidence="1">
    <location>
        <begin position="142"/>
        <end position="164"/>
    </location>
</feature>
<dbReference type="RefSeq" id="WP_214476015.1">
    <property type="nucleotide sequence ID" value="NZ_CP071709.1"/>
</dbReference>
<dbReference type="EMBL" id="CP071709">
    <property type="protein sequence ID" value="QVY61078.1"/>
    <property type="molecule type" value="Genomic_DNA"/>
</dbReference>
<gene>
    <name evidence="2" type="ORF">J1899_19260</name>
</gene>
<proteinExistence type="predicted"/>
<keyword evidence="3" id="KW-1185">Reference proteome</keyword>
<reference evidence="2 3" key="1">
    <citation type="submission" date="2021-03" db="EMBL/GenBank/DDBJ databases">
        <title>The first data on the complete genome of the tetrodotoxin-producing bacterium.</title>
        <authorList>
            <person name="Melnikova D.I."/>
            <person name="Nijland R."/>
            <person name="Magarlamov T.Y."/>
        </authorList>
    </citation>
    <scope>NUCLEOTIDE SEQUENCE [LARGE SCALE GENOMIC DNA]</scope>
    <source>
        <strain evidence="2 3">1839</strain>
    </source>
</reference>
<evidence type="ECO:0000313" key="2">
    <source>
        <dbReference type="EMBL" id="QVY61078.1"/>
    </source>
</evidence>
<dbReference type="Proteomes" id="UP000679247">
    <property type="component" value="Chromosome"/>
</dbReference>
<name>A0ABX8F9H9_9BACI</name>
<protein>
    <submittedName>
        <fullName evidence="2">Uncharacterized protein</fullName>
    </submittedName>
</protein>
<evidence type="ECO:0000313" key="3">
    <source>
        <dbReference type="Proteomes" id="UP000679247"/>
    </source>
</evidence>
<sequence>MKREETPLYNPQSGKRCREKGRNTPLEPGIWKMESRKREKHPSIIRNLENGVAKREETPLYNPQSGKRCREKGRNTTLESRIWKMESRKEKKYPSIIHNLENGVAKKGETPSIIQNMEMVSRKEKKYPSVIHNLENGVVKRGETPLYNLESGKRSREKRRNTPL</sequence>
<organism evidence="2 3">
    <name type="scientific">Cytobacillus gottheilii</name>
    <dbReference type="NCBI Taxonomy" id="859144"/>
    <lineage>
        <taxon>Bacteria</taxon>
        <taxon>Bacillati</taxon>
        <taxon>Bacillota</taxon>
        <taxon>Bacilli</taxon>
        <taxon>Bacillales</taxon>
        <taxon>Bacillaceae</taxon>
        <taxon>Cytobacillus</taxon>
    </lineage>
</organism>
<evidence type="ECO:0000256" key="1">
    <source>
        <dbReference type="SAM" id="MobiDB-lite"/>
    </source>
</evidence>
<accession>A0ABX8F9H9</accession>